<feature type="compositionally biased region" description="Basic and acidic residues" evidence="1">
    <location>
        <begin position="114"/>
        <end position="127"/>
    </location>
</feature>
<dbReference type="EMBL" id="OU015569">
    <property type="protein sequence ID" value="CAG5099328.1"/>
    <property type="molecule type" value="Genomic_DNA"/>
</dbReference>
<feature type="region of interest" description="Disordered" evidence="1">
    <location>
        <begin position="175"/>
        <end position="200"/>
    </location>
</feature>
<protein>
    <submittedName>
        <fullName evidence="2">Oidioi.mRNA.OKI2018_I69.XSR.g16451.t1.cds</fullName>
    </submittedName>
</protein>
<keyword evidence="3" id="KW-1185">Reference proteome</keyword>
<reference evidence="2 3" key="1">
    <citation type="submission" date="2021-04" db="EMBL/GenBank/DDBJ databases">
        <authorList>
            <person name="Bliznina A."/>
        </authorList>
    </citation>
    <scope>NUCLEOTIDE SEQUENCE [LARGE SCALE GENOMIC DNA]</scope>
</reference>
<dbReference type="SUPFAM" id="SSF56112">
    <property type="entry name" value="Protein kinase-like (PK-like)"/>
    <property type="match status" value="1"/>
</dbReference>
<feature type="compositionally biased region" description="Basic residues" evidence="1">
    <location>
        <begin position="47"/>
        <end position="59"/>
    </location>
</feature>
<accession>A0ABN7SG56</accession>
<dbReference type="Proteomes" id="UP001158576">
    <property type="component" value="Chromosome XSR"/>
</dbReference>
<feature type="compositionally biased region" description="Low complexity" evidence="1">
    <location>
        <begin position="182"/>
        <end position="193"/>
    </location>
</feature>
<organism evidence="2 3">
    <name type="scientific">Oikopleura dioica</name>
    <name type="common">Tunicate</name>
    <dbReference type="NCBI Taxonomy" id="34765"/>
    <lineage>
        <taxon>Eukaryota</taxon>
        <taxon>Metazoa</taxon>
        <taxon>Chordata</taxon>
        <taxon>Tunicata</taxon>
        <taxon>Appendicularia</taxon>
        <taxon>Copelata</taxon>
        <taxon>Oikopleuridae</taxon>
        <taxon>Oikopleura</taxon>
    </lineage>
</organism>
<evidence type="ECO:0000256" key="1">
    <source>
        <dbReference type="SAM" id="MobiDB-lite"/>
    </source>
</evidence>
<feature type="region of interest" description="Disordered" evidence="1">
    <location>
        <begin position="109"/>
        <end position="128"/>
    </location>
</feature>
<proteinExistence type="predicted"/>
<name>A0ABN7SG56_OIKDI</name>
<gene>
    <name evidence="2" type="ORF">OKIOD_LOCUS8009</name>
</gene>
<sequence length="328" mass="37111">MPHTYSKRLTDLVLRMLSFESEHRPTVSEILQQRFVRDRIKIFLARQRPHSGKSSRKSSSRPSSGKSPVSQAPALSQLHENAPPAPKTEEKPAETEFNTMEPQIGTVVFQNESEPVRQAKPPSEKAKNAQMNQFISDVALNYAMQNPNLAENKETYIVAKNVGVAPPSHPVVQNVKNERVPNSNNSSLNSTSTARDRRRKARLEQIAKERRVSLAKEQSSMVDLMTSTLNQLPEELKSPRLPEPSLLAADRTLNSDYRSANRMVTLHKMLERELGISNLVKALKAVSNPNKEEMWNQLNNLLPTWNRDIWAARVYTLHVLRGLGDHAY</sequence>
<evidence type="ECO:0000313" key="3">
    <source>
        <dbReference type="Proteomes" id="UP001158576"/>
    </source>
</evidence>
<evidence type="ECO:0000313" key="2">
    <source>
        <dbReference type="EMBL" id="CAG5099328.1"/>
    </source>
</evidence>
<feature type="region of interest" description="Disordered" evidence="1">
    <location>
        <begin position="46"/>
        <end position="95"/>
    </location>
</feature>
<dbReference type="InterPro" id="IPR011009">
    <property type="entry name" value="Kinase-like_dom_sf"/>
</dbReference>